<keyword evidence="2 3" id="KW-0802">TPR repeat</keyword>
<feature type="non-terminal residue" evidence="5">
    <location>
        <position position="527"/>
    </location>
</feature>
<dbReference type="AlphaFoldDB" id="A0A167LHD0"/>
<dbReference type="SUPFAM" id="SSF48452">
    <property type="entry name" value="TPR-like"/>
    <property type="match status" value="1"/>
</dbReference>
<keyword evidence="4" id="KW-0175">Coiled coil</keyword>
<feature type="repeat" description="TPR" evidence="3">
    <location>
        <begin position="69"/>
        <end position="102"/>
    </location>
</feature>
<dbReference type="Gene3D" id="1.25.40.10">
    <property type="entry name" value="Tetratricopeptide repeat domain"/>
    <property type="match status" value="1"/>
</dbReference>
<dbReference type="GO" id="GO:0016020">
    <property type="term" value="C:membrane"/>
    <property type="evidence" value="ECO:0007669"/>
    <property type="project" value="TreeGrafter"/>
</dbReference>
<dbReference type="InterPro" id="IPR047150">
    <property type="entry name" value="SGT"/>
</dbReference>
<dbReference type="GO" id="GO:0006620">
    <property type="term" value="P:post-translational protein targeting to endoplasmic reticulum membrane"/>
    <property type="evidence" value="ECO:0007669"/>
    <property type="project" value="TreeGrafter"/>
</dbReference>
<dbReference type="PANTHER" id="PTHR45831">
    <property type="entry name" value="LD24721P"/>
    <property type="match status" value="1"/>
</dbReference>
<reference evidence="5 6" key="1">
    <citation type="journal article" date="2016" name="Mol. Biol. Evol.">
        <title>Comparative Genomics of Early-Diverging Mushroom-Forming Fungi Provides Insights into the Origins of Lignocellulose Decay Capabilities.</title>
        <authorList>
            <person name="Nagy L.G."/>
            <person name="Riley R."/>
            <person name="Tritt A."/>
            <person name="Adam C."/>
            <person name="Daum C."/>
            <person name="Floudas D."/>
            <person name="Sun H."/>
            <person name="Yadav J.S."/>
            <person name="Pangilinan J."/>
            <person name="Larsson K.H."/>
            <person name="Matsuura K."/>
            <person name="Barry K."/>
            <person name="Labutti K."/>
            <person name="Kuo R."/>
            <person name="Ohm R.A."/>
            <person name="Bhattacharya S.S."/>
            <person name="Shirouzu T."/>
            <person name="Yoshinaga Y."/>
            <person name="Martin F.M."/>
            <person name="Grigoriev I.V."/>
            <person name="Hibbett D.S."/>
        </authorList>
    </citation>
    <scope>NUCLEOTIDE SEQUENCE [LARGE SCALE GENOMIC DNA]</scope>
    <source>
        <strain evidence="5 6">TUFC12733</strain>
    </source>
</reference>
<dbReference type="GO" id="GO:0060090">
    <property type="term" value="F:molecular adaptor activity"/>
    <property type="evidence" value="ECO:0007669"/>
    <property type="project" value="TreeGrafter"/>
</dbReference>
<protein>
    <submittedName>
        <fullName evidence="5">Uncharacterized protein</fullName>
    </submittedName>
</protein>
<evidence type="ECO:0000256" key="3">
    <source>
        <dbReference type="PROSITE-ProRule" id="PRU00339"/>
    </source>
</evidence>
<dbReference type="InterPro" id="IPR019734">
    <property type="entry name" value="TPR_rpt"/>
</dbReference>
<evidence type="ECO:0000256" key="2">
    <source>
        <dbReference type="ARBA" id="ARBA00022803"/>
    </source>
</evidence>
<dbReference type="STRING" id="1330018.A0A167LHD0"/>
<dbReference type="OrthoDB" id="2423701at2759"/>
<name>A0A167LHD0_CALVF</name>
<dbReference type="SMART" id="SM00028">
    <property type="entry name" value="TPR"/>
    <property type="match status" value="3"/>
</dbReference>
<dbReference type="Proteomes" id="UP000076738">
    <property type="component" value="Unassembled WGS sequence"/>
</dbReference>
<organism evidence="5 6">
    <name type="scientific">Calocera viscosa (strain TUFC12733)</name>
    <dbReference type="NCBI Taxonomy" id="1330018"/>
    <lineage>
        <taxon>Eukaryota</taxon>
        <taxon>Fungi</taxon>
        <taxon>Dikarya</taxon>
        <taxon>Basidiomycota</taxon>
        <taxon>Agaricomycotina</taxon>
        <taxon>Dacrymycetes</taxon>
        <taxon>Dacrymycetales</taxon>
        <taxon>Dacrymycetaceae</taxon>
        <taxon>Calocera</taxon>
    </lineage>
</organism>
<gene>
    <name evidence="5" type="ORF">CALVIDRAFT_467125</name>
</gene>
<feature type="non-terminal residue" evidence="5">
    <location>
        <position position="1"/>
    </location>
</feature>
<evidence type="ECO:0000256" key="1">
    <source>
        <dbReference type="ARBA" id="ARBA00022737"/>
    </source>
</evidence>
<evidence type="ECO:0000313" key="6">
    <source>
        <dbReference type="Proteomes" id="UP000076738"/>
    </source>
</evidence>
<keyword evidence="1" id="KW-0677">Repeat</keyword>
<proteinExistence type="predicted"/>
<dbReference type="GO" id="GO:0072380">
    <property type="term" value="C:TRC complex"/>
    <property type="evidence" value="ECO:0007669"/>
    <property type="project" value="TreeGrafter"/>
</dbReference>
<evidence type="ECO:0000313" key="5">
    <source>
        <dbReference type="EMBL" id="KZO95694.1"/>
    </source>
</evidence>
<dbReference type="InterPro" id="IPR011990">
    <property type="entry name" value="TPR-like_helical_dom_sf"/>
</dbReference>
<sequence length="527" mass="58980">AETLKAEGNVLFGQKQYKDAALKYSVAIELSPENAVLWSNRAACNLNLKKYSDAATDASQATELDPSFARAWARLATAEQHLGSWTQAINAWDKALSALPTEGRSAAEEKQMKEYAEMLSNAQRALEATQENINDLAENNTINNFGSGKMPWERAEKMRTELVARGQEGMFSSAWLILGAYEAWSEGVGIMNELKKEDRNGQVAMTGRVGAIQQLSNAIIRDKRVFHIDDPEFLSKYNDQMRYEAFGRQAWQQGSADLILREAKERLAKSDWNAVRPALSVTVRGYIIRAFLTGGLMEDEAAAVTFYDDAVGILDGGRQLWADVPDDIRGVIFTKTFIRGVKALRLESYMTVRNRNRARFTLTKLKELADDLERDVREDPLDPEQPMGPGFTLAFYNGPLAQALAMQALYERELAEQGQTPSEQLPHLARAGELYAEAASHLPPDDEVHAWFLNSALGVFWQGGAPLKTTLPLMEMVKSSVPQMMRIWEHSQLALGGRDKVLQKTLWFEEDVQKALREGKVKMDDPV</sequence>
<feature type="coiled-coil region" evidence="4">
    <location>
        <begin position="105"/>
        <end position="139"/>
    </location>
</feature>
<dbReference type="EMBL" id="KV417287">
    <property type="protein sequence ID" value="KZO95694.1"/>
    <property type="molecule type" value="Genomic_DNA"/>
</dbReference>
<keyword evidence="6" id="KW-1185">Reference proteome</keyword>
<dbReference type="PANTHER" id="PTHR45831:SF2">
    <property type="entry name" value="LD24721P"/>
    <property type="match status" value="1"/>
</dbReference>
<evidence type="ECO:0000256" key="4">
    <source>
        <dbReference type="SAM" id="Coils"/>
    </source>
</evidence>
<dbReference type="PROSITE" id="PS50005">
    <property type="entry name" value="TPR"/>
    <property type="match status" value="1"/>
</dbReference>
<accession>A0A167LHD0</accession>